<dbReference type="OrthoDB" id="429145at2759"/>
<dbReference type="Proteomes" id="UP000515121">
    <property type="component" value="Unplaced"/>
</dbReference>
<dbReference type="PROSITE" id="PS51144">
    <property type="entry name" value="ALPHA_CA_2"/>
    <property type="match status" value="1"/>
</dbReference>
<evidence type="ECO:0000256" key="4">
    <source>
        <dbReference type="ARBA" id="ARBA00048348"/>
    </source>
</evidence>
<protein>
    <submittedName>
        <fullName evidence="8">Alpha carbonic anhydrase 4-like</fullName>
    </submittedName>
</protein>
<feature type="domain" description="Alpha-carbonic anhydrase" evidence="6">
    <location>
        <begin position="1"/>
        <end position="225"/>
    </location>
</feature>
<organism evidence="7 8">
    <name type="scientific">Durio zibethinus</name>
    <name type="common">Durian</name>
    <dbReference type="NCBI Taxonomy" id="66656"/>
    <lineage>
        <taxon>Eukaryota</taxon>
        <taxon>Viridiplantae</taxon>
        <taxon>Streptophyta</taxon>
        <taxon>Embryophyta</taxon>
        <taxon>Tracheophyta</taxon>
        <taxon>Spermatophyta</taxon>
        <taxon>Magnoliopsida</taxon>
        <taxon>eudicotyledons</taxon>
        <taxon>Gunneridae</taxon>
        <taxon>Pentapetalae</taxon>
        <taxon>rosids</taxon>
        <taxon>malvids</taxon>
        <taxon>Malvales</taxon>
        <taxon>Malvaceae</taxon>
        <taxon>Helicteroideae</taxon>
        <taxon>Durio</taxon>
    </lineage>
</organism>
<evidence type="ECO:0000259" key="6">
    <source>
        <dbReference type="PROSITE" id="PS51144"/>
    </source>
</evidence>
<dbReference type="SMART" id="SM01057">
    <property type="entry name" value="Carb_anhydrase"/>
    <property type="match status" value="1"/>
</dbReference>
<dbReference type="GO" id="GO:0009570">
    <property type="term" value="C:chloroplast stroma"/>
    <property type="evidence" value="ECO:0007669"/>
    <property type="project" value="UniProtKB-SubCell"/>
</dbReference>
<dbReference type="GO" id="GO:0004089">
    <property type="term" value="F:carbonate dehydratase activity"/>
    <property type="evidence" value="ECO:0007669"/>
    <property type="project" value="UniProtKB-EC"/>
</dbReference>
<evidence type="ECO:0000256" key="5">
    <source>
        <dbReference type="SAM" id="MobiDB-lite"/>
    </source>
</evidence>
<dbReference type="GO" id="GO:0008270">
    <property type="term" value="F:zinc ion binding"/>
    <property type="evidence" value="ECO:0007669"/>
    <property type="project" value="InterPro"/>
</dbReference>
<dbReference type="InterPro" id="IPR001148">
    <property type="entry name" value="CA_dom"/>
</dbReference>
<reference evidence="8" key="1">
    <citation type="submission" date="2025-08" db="UniProtKB">
        <authorList>
            <consortium name="RefSeq"/>
        </authorList>
    </citation>
    <scope>IDENTIFICATION</scope>
    <source>
        <tissue evidence="8">Fruit stalk</tissue>
    </source>
</reference>
<dbReference type="Pfam" id="PF00194">
    <property type="entry name" value="Carb_anhydrase"/>
    <property type="match status" value="1"/>
</dbReference>
<name>A0A6P5YUG5_DURZI</name>
<comment type="similarity">
    <text evidence="3">Belongs to the alpha-class carbonic anhydrase family.</text>
</comment>
<comment type="catalytic activity">
    <reaction evidence="4">
        <text>hydrogencarbonate + H(+) = CO2 + H2O</text>
        <dbReference type="Rhea" id="RHEA:10748"/>
        <dbReference type="ChEBI" id="CHEBI:15377"/>
        <dbReference type="ChEBI" id="CHEBI:15378"/>
        <dbReference type="ChEBI" id="CHEBI:16526"/>
        <dbReference type="ChEBI" id="CHEBI:17544"/>
        <dbReference type="EC" id="4.2.1.1"/>
    </reaction>
</comment>
<dbReference type="RefSeq" id="XP_022743927.1">
    <property type="nucleotide sequence ID" value="XM_022888192.1"/>
</dbReference>
<gene>
    <name evidence="8" type="primary">LOC111294870</name>
</gene>
<accession>A0A6P5YUG5</accession>
<dbReference type="GeneID" id="111294870"/>
<dbReference type="PANTHER" id="PTHR18952">
    <property type="entry name" value="CARBONIC ANHYDRASE"/>
    <property type="match status" value="1"/>
</dbReference>
<dbReference type="PANTHER" id="PTHR18952:SF222">
    <property type="entry name" value="CARBONIC ANHYDRASE"/>
    <property type="match status" value="1"/>
</dbReference>
<dbReference type="AlphaFoldDB" id="A0A6P5YUG5"/>
<dbReference type="KEGG" id="dzi:111294870"/>
<evidence type="ECO:0000256" key="3">
    <source>
        <dbReference type="ARBA" id="ARBA00006365"/>
    </source>
</evidence>
<comment type="function">
    <text evidence="1">Reversible hydration of carbon dioxide.</text>
</comment>
<dbReference type="InterPro" id="IPR023561">
    <property type="entry name" value="Carbonic_anhydrase_a-class"/>
</dbReference>
<evidence type="ECO:0000313" key="8">
    <source>
        <dbReference type="RefSeq" id="XP_022743927.1"/>
    </source>
</evidence>
<dbReference type="CDD" id="cd03124">
    <property type="entry name" value="alpha_CA_prokaryotic_like"/>
    <property type="match status" value="1"/>
</dbReference>
<dbReference type="InterPro" id="IPR041891">
    <property type="entry name" value="Alpha_CA_prokaryot-like"/>
</dbReference>
<keyword evidence="7" id="KW-1185">Reference proteome</keyword>
<proteinExistence type="inferred from homology"/>
<comment type="subcellular location">
    <subcellularLocation>
        <location evidence="2">Plastid</location>
        <location evidence="2">Chloroplast stroma</location>
    </subcellularLocation>
</comment>
<dbReference type="Gene3D" id="3.10.200.10">
    <property type="entry name" value="Alpha carbonic anhydrase"/>
    <property type="match status" value="1"/>
</dbReference>
<feature type="region of interest" description="Disordered" evidence="5">
    <location>
        <begin position="204"/>
        <end position="231"/>
    </location>
</feature>
<sequence>MSILTDKIMRHIAPKANDMLDMRSVVMGLFGQTGPEVRSQLGDLHRNYASASAVLRNRTEDVAVVWLGNAGSITINRTVYTVDNCHWHSPAEHTLNGIKYELEIHIVHRSAQNQIAVVAILYRYGSPDPFIDRLFGSLKNLTTEDRPLGSVNPESIDFPGRNYYRYKGSLTTPPCSEGVVWTVFQQVKTVSHSQVDALKRVLPPQNRNNARPTQPLNGRPVLLYDPPRRGN</sequence>
<feature type="compositionally biased region" description="Polar residues" evidence="5">
    <location>
        <begin position="205"/>
        <end position="216"/>
    </location>
</feature>
<dbReference type="SUPFAM" id="SSF51069">
    <property type="entry name" value="Carbonic anhydrase"/>
    <property type="match status" value="1"/>
</dbReference>
<evidence type="ECO:0000256" key="2">
    <source>
        <dbReference type="ARBA" id="ARBA00004470"/>
    </source>
</evidence>
<dbReference type="GO" id="GO:0006730">
    <property type="term" value="P:one-carbon metabolic process"/>
    <property type="evidence" value="ECO:0007669"/>
    <property type="project" value="TreeGrafter"/>
</dbReference>
<evidence type="ECO:0000256" key="1">
    <source>
        <dbReference type="ARBA" id="ARBA00002904"/>
    </source>
</evidence>
<dbReference type="InterPro" id="IPR036398">
    <property type="entry name" value="CA_dom_sf"/>
</dbReference>
<evidence type="ECO:0000313" key="7">
    <source>
        <dbReference type="Proteomes" id="UP000515121"/>
    </source>
</evidence>